<proteinExistence type="predicted"/>
<comment type="caution">
    <text evidence="1">The sequence shown here is derived from an EMBL/GenBank/DDBJ whole genome shotgun (WGS) entry which is preliminary data.</text>
</comment>
<reference evidence="1" key="1">
    <citation type="submission" date="2023-04" db="EMBL/GenBank/DDBJ databases">
        <title>Draft Genome sequencing of Naganishia species isolated from polar environments using Oxford Nanopore Technology.</title>
        <authorList>
            <person name="Leo P."/>
            <person name="Venkateswaran K."/>
        </authorList>
    </citation>
    <scope>NUCLEOTIDE SEQUENCE</scope>
    <source>
        <strain evidence="1">DBVPG 5303</strain>
    </source>
</reference>
<gene>
    <name evidence="1" type="ORF">QFC24_005988</name>
</gene>
<protein>
    <submittedName>
        <fullName evidence="1">Uncharacterized protein</fullName>
    </submittedName>
</protein>
<sequence>MTIDQPITTPINGAVADDPQQALMKQYDPSKILNHPEFKVLSQTEVDEYVAKGDKETNLACCYNEKKEVHLVRKPTLKPGKGEVLLHVRATGICGSDVHFWKHGRIGPTMVVTAECGSGHESAGEIVEVGEGVTQWKAGDRVAIEAGVPCSQPSCDACRTGRYNACPNVVFFSTPPYHGTLTRCFEEGALCEPLAVALAGLERADVKLGDPLLIAGAGPIGLVTLLAARAAGCEPIVITDLFPSRLEFAKTLVPGVRTCVVDMKDTPEEIALKVKKAAGMDVRVAMECTGVESSIRAAIFVSPPHPRFCCNGRSVLTAPLPPPQSVCFGGKVFVVGVGKAEQTYPFMHLSANEIDLQFQYRYCNQYPKALRIVSGGLVDLKPLVTHRFPLERAVEAFEVAADPKQGAIKVQILDE</sequence>
<evidence type="ECO:0000313" key="1">
    <source>
        <dbReference type="EMBL" id="KAJ9118789.1"/>
    </source>
</evidence>
<name>A0ACC2X5X3_9TREE</name>
<evidence type="ECO:0000313" key="2">
    <source>
        <dbReference type="Proteomes" id="UP001234202"/>
    </source>
</evidence>
<organism evidence="1 2">
    <name type="scientific">Naganishia onofrii</name>
    <dbReference type="NCBI Taxonomy" id="1851511"/>
    <lineage>
        <taxon>Eukaryota</taxon>
        <taxon>Fungi</taxon>
        <taxon>Dikarya</taxon>
        <taxon>Basidiomycota</taxon>
        <taxon>Agaricomycotina</taxon>
        <taxon>Tremellomycetes</taxon>
        <taxon>Filobasidiales</taxon>
        <taxon>Filobasidiaceae</taxon>
        <taxon>Naganishia</taxon>
    </lineage>
</organism>
<dbReference type="EMBL" id="JASBWV010000027">
    <property type="protein sequence ID" value="KAJ9118789.1"/>
    <property type="molecule type" value="Genomic_DNA"/>
</dbReference>
<accession>A0ACC2X5X3</accession>
<keyword evidence="2" id="KW-1185">Reference proteome</keyword>
<dbReference type="Proteomes" id="UP001234202">
    <property type="component" value="Unassembled WGS sequence"/>
</dbReference>